<keyword evidence="6" id="KW-0206">Cytoskeleton</keyword>
<dbReference type="Proteomes" id="UP000079169">
    <property type="component" value="Unplaced"/>
</dbReference>
<evidence type="ECO:0000313" key="11">
    <source>
        <dbReference type="RefSeq" id="XP_026678676.1"/>
    </source>
</evidence>
<evidence type="ECO:0000256" key="6">
    <source>
        <dbReference type="ARBA" id="ARBA00023212"/>
    </source>
</evidence>
<dbReference type="RefSeq" id="XP_026678676.1">
    <property type="nucleotide sequence ID" value="XM_026822875.1"/>
</dbReference>
<dbReference type="Gene3D" id="2.130.10.10">
    <property type="entry name" value="YVTN repeat-like/Quinoprotein amine dehydrogenase"/>
    <property type="match status" value="2"/>
</dbReference>
<dbReference type="InterPro" id="IPR001680">
    <property type="entry name" value="WD40_rpt"/>
</dbReference>
<keyword evidence="2" id="KW-0963">Cytoplasm</keyword>
<dbReference type="PANTHER" id="PTHR14885">
    <property type="entry name" value="CILIA- AND FLAGELLA-ASSOCIATED PROTEIN 43-RELATED"/>
    <property type="match status" value="1"/>
</dbReference>
<gene>
    <name evidence="11" type="primary">LOC103508240</name>
</gene>
<dbReference type="SMART" id="SM00320">
    <property type="entry name" value="WD40"/>
    <property type="match status" value="3"/>
</dbReference>
<sequence>MSAENPDIASSGENIENEADTTGHIEDTGYVIPPDGVPSDLPEDARSGGEELGEHEGKGEEPIEDQEKPDEKQDKPGERIENVEGKDKEKGDTTTSDEKRLLSGEIEQLLQDHLMDRLIDGMDMVSLLSGAGEGSDLNLDARIPADVFLSDKCTLDSHYVEIEYSFGYDCGKNFNICCPDPNYLVFLSGCFIHILNISDKLVELRRGSGGQGLGCITKNNTEPHIAIGEKGHNPDIIIYEWPSFNVVSVLRGGSVKQYTCVDYSPKGDILVSQSGEPDHTIGIWDWQRRHVILKVKSHAQDVYNARFSKYVTGHLSSSGLGHIKMWKMVNTFTSLKLLGVIGRFGKTTTCDILAIYPMPDEKGNNVLVSCTNGYSMQIQIPHHIPSRSKLSSYKIPNLHIKVAQFRSVKSKILRDEYLKKVKALKEAKLKRKRKEAEEMKKNNPALEFDEYYFYDSQEEMYLKDLPEEYIPPDPNPILFTIPMKRATDPPSTPEDIVWLSVDGYDAGYLYGISMDKPGEDEEEENEPDIIPLPGMVDVAATCALKVPNSNHLYLGFGNGIIRLVQIDPNAPNHTGTYLQLSTHDHQYGRINKLCMSPDQSHLYSCGDDSNIFSYRINDPARQTVVPPLEFSNVKVGYSQLS</sequence>
<feature type="compositionally biased region" description="Basic and acidic residues" evidence="9">
    <location>
        <begin position="43"/>
        <end position="100"/>
    </location>
</feature>
<keyword evidence="5 8" id="KW-0175">Coiled coil</keyword>
<dbReference type="Pfam" id="PF00400">
    <property type="entry name" value="WD40"/>
    <property type="match status" value="2"/>
</dbReference>
<keyword evidence="4" id="KW-0677">Repeat</keyword>
<keyword evidence="3" id="KW-0853">WD repeat</keyword>
<comment type="subcellular location">
    <subcellularLocation>
        <location evidence="1">Cytoplasm</location>
        <location evidence="1">Cytoskeleton</location>
        <location evidence="1">Cilium axoneme</location>
    </subcellularLocation>
</comment>
<evidence type="ECO:0000256" key="5">
    <source>
        <dbReference type="ARBA" id="ARBA00023054"/>
    </source>
</evidence>
<feature type="coiled-coil region" evidence="8">
    <location>
        <begin position="422"/>
        <end position="449"/>
    </location>
</feature>
<accession>A0A3Q0IQW2</accession>
<keyword evidence="7" id="KW-0966">Cell projection</keyword>
<dbReference type="KEGG" id="dci:103508240"/>
<dbReference type="GO" id="GO:0003341">
    <property type="term" value="P:cilium movement"/>
    <property type="evidence" value="ECO:0007669"/>
    <property type="project" value="UniProtKB-ARBA"/>
</dbReference>
<feature type="region of interest" description="Disordered" evidence="9">
    <location>
        <begin position="1"/>
        <end position="100"/>
    </location>
</feature>
<evidence type="ECO:0000256" key="1">
    <source>
        <dbReference type="ARBA" id="ARBA00004430"/>
    </source>
</evidence>
<dbReference type="InterPro" id="IPR015943">
    <property type="entry name" value="WD40/YVTN_repeat-like_dom_sf"/>
</dbReference>
<dbReference type="AlphaFoldDB" id="A0A3Q0IQW2"/>
<proteinExistence type="predicted"/>
<organism evidence="10 11">
    <name type="scientific">Diaphorina citri</name>
    <name type="common">Asian citrus psyllid</name>
    <dbReference type="NCBI Taxonomy" id="121845"/>
    <lineage>
        <taxon>Eukaryota</taxon>
        <taxon>Metazoa</taxon>
        <taxon>Ecdysozoa</taxon>
        <taxon>Arthropoda</taxon>
        <taxon>Hexapoda</taxon>
        <taxon>Insecta</taxon>
        <taxon>Pterygota</taxon>
        <taxon>Neoptera</taxon>
        <taxon>Paraneoptera</taxon>
        <taxon>Hemiptera</taxon>
        <taxon>Sternorrhyncha</taxon>
        <taxon>Psylloidea</taxon>
        <taxon>Psyllidae</taxon>
        <taxon>Diaphorininae</taxon>
        <taxon>Diaphorina</taxon>
    </lineage>
</organism>
<evidence type="ECO:0000256" key="3">
    <source>
        <dbReference type="ARBA" id="ARBA00022574"/>
    </source>
</evidence>
<evidence type="ECO:0000256" key="2">
    <source>
        <dbReference type="ARBA" id="ARBA00022490"/>
    </source>
</evidence>
<reference evidence="11" key="1">
    <citation type="submission" date="2025-08" db="UniProtKB">
        <authorList>
            <consortium name="RefSeq"/>
        </authorList>
    </citation>
    <scope>IDENTIFICATION</scope>
</reference>
<evidence type="ECO:0000256" key="4">
    <source>
        <dbReference type="ARBA" id="ARBA00022737"/>
    </source>
</evidence>
<protein>
    <submittedName>
        <fullName evidence="11">Cilia- and flagella-associated protein 44-like</fullName>
    </submittedName>
</protein>
<dbReference type="GO" id="GO:0005930">
    <property type="term" value="C:axoneme"/>
    <property type="evidence" value="ECO:0007669"/>
    <property type="project" value="UniProtKB-SubCell"/>
</dbReference>
<dbReference type="PaxDb" id="121845-A0A3Q0IQW2"/>
<dbReference type="STRING" id="121845.A0A3Q0IQW2"/>
<dbReference type="SUPFAM" id="SSF50978">
    <property type="entry name" value="WD40 repeat-like"/>
    <property type="match status" value="1"/>
</dbReference>
<evidence type="ECO:0000313" key="10">
    <source>
        <dbReference type="Proteomes" id="UP000079169"/>
    </source>
</evidence>
<dbReference type="InterPro" id="IPR036322">
    <property type="entry name" value="WD40_repeat_dom_sf"/>
</dbReference>
<evidence type="ECO:0000256" key="8">
    <source>
        <dbReference type="SAM" id="Coils"/>
    </source>
</evidence>
<dbReference type="GeneID" id="103508240"/>
<name>A0A3Q0IQW2_DIACI</name>
<keyword evidence="10" id="KW-1185">Reference proteome</keyword>
<dbReference type="PANTHER" id="PTHR14885:SF3">
    <property type="entry name" value="CILIA- AND FLAGELLA-ASSOCIATED PROTEIN 44"/>
    <property type="match status" value="1"/>
</dbReference>
<evidence type="ECO:0000256" key="9">
    <source>
        <dbReference type="SAM" id="MobiDB-lite"/>
    </source>
</evidence>
<evidence type="ECO:0000256" key="7">
    <source>
        <dbReference type="ARBA" id="ARBA00023273"/>
    </source>
</evidence>